<dbReference type="AlphaFoldDB" id="A0A7E4ZUL7"/>
<protein>
    <submittedName>
        <fullName evidence="3">Uncharacterized protein</fullName>
    </submittedName>
</protein>
<dbReference type="WBParaSite" id="Pan_g18446.t1">
    <property type="protein sequence ID" value="Pan_g18446.t1"/>
    <property type="gene ID" value="Pan_g18446"/>
</dbReference>
<evidence type="ECO:0000313" key="2">
    <source>
        <dbReference type="Proteomes" id="UP000492821"/>
    </source>
</evidence>
<dbReference type="Proteomes" id="UP000492821">
    <property type="component" value="Unassembled WGS sequence"/>
</dbReference>
<organism evidence="2 3">
    <name type="scientific">Panagrellus redivivus</name>
    <name type="common">Microworm</name>
    <dbReference type="NCBI Taxonomy" id="6233"/>
    <lineage>
        <taxon>Eukaryota</taxon>
        <taxon>Metazoa</taxon>
        <taxon>Ecdysozoa</taxon>
        <taxon>Nematoda</taxon>
        <taxon>Chromadorea</taxon>
        <taxon>Rhabditida</taxon>
        <taxon>Tylenchina</taxon>
        <taxon>Panagrolaimomorpha</taxon>
        <taxon>Panagrolaimoidea</taxon>
        <taxon>Panagrolaimidae</taxon>
        <taxon>Panagrellus</taxon>
    </lineage>
</organism>
<accession>A0A7E4ZUL7</accession>
<keyword evidence="2" id="KW-1185">Reference proteome</keyword>
<feature type="region of interest" description="Disordered" evidence="1">
    <location>
        <begin position="29"/>
        <end position="52"/>
    </location>
</feature>
<evidence type="ECO:0000313" key="3">
    <source>
        <dbReference type="WBParaSite" id="Pan_g18446.t1"/>
    </source>
</evidence>
<evidence type="ECO:0000256" key="1">
    <source>
        <dbReference type="SAM" id="MobiDB-lite"/>
    </source>
</evidence>
<reference evidence="3" key="2">
    <citation type="submission" date="2020-10" db="UniProtKB">
        <authorList>
            <consortium name="WormBaseParasite"/>
        </authorList>
    </citation>
    <scope>IDENTIFICATION</scope>
</reference>
<reference evidence="2" key="1">
    <citation type="journal article" date="2013" name="Genetics">
        <title>The draft genome and transcriptome of Panagrellus redivivus are shaped by the harsh demands of a free-living lifestyle.</title>
        <authorList>
            <person name="Srinivasan J."/>
            <person name="Dillman A.R."/>
            <person name="Macchietto M.G."/>
            <person name="Heikkinen L."/>
            <person name="Lakso M."/>
            <person name="Fracchia K.M."/>
            <person name="Antoshechkin I."/>
            <person name="Mortazavi A."/>
            <person name="Wong G."/>
            <person name="Sternberg P.W."/>
        </authorList>
    </citation>
    <scope>NUCLEOTIDE SEQUENCE [LARGE SCALE GENOMIC DNA]</scope>
    <source>
        <strain evidence="2">MT8872</strain>
    </source>
</reference>
<proteinExistence type="predicted"/>
<sequence length="112" mass="12662">MLTKYFRKVPNLAIQLPIYAITKQLNSHVPSGSLNSLSREEVSGSGKAESGIAVDKASSIVASDGNGWGYEQNYPKWDIHDSRRQTLMMGLDSMIAVEEMKRRRCRAMWRDE</sequence>
<name>A0A7E4ZUL7_PANRE</name>